<protein>
    <submittedName>
        <fullName evidence="2">Uncharacterized protein</fullName>
    </submittedName>
</protein>
<name>A0A2I0AQ68_9ASPA</name>
<proteinExistence type="predicted"/>
<dbReference type="EMBL" id="KZ451961">
    <property type="protein sequence ID" value="PKA57697.1"/>
    <property type="molecule type" value="Genomic_DNA"/>
</dbReference>
<gene>
    <name evidence="2" type="ORF">AXF42_Ash016743</name>
</gene>
<feature type="signal peptide" evidence="1">
    <location>
        <begin position="1"/>
        <end position="24"/>
    </location>
</feature>
<evidence type="ECO:0000313" key="2">
    <source>
        <dbReference type="EMBL" id="PKA57697.1"/>
    </source>
</evidence>
<organism evidence="2 3">
    <name type="scientific">Apostasia shenzhenica</name>
    <dbReference type="NCBI Taxonomy" id="1088818"/>
    <lineage>
        <taxon>Eukaryota</taxon>
        <taxon>Viridiplantae</taxon>
        <taxon>Streptophyta</taxon>
        <taxon>Embryophyta</taxon>
        <taxon>Tracheophyta</taxon>
        <taxon>Spermatophyta</taxon>
        <taxon>Magnoliopsida</taxon>
        <taxon>Liliopsida</taxon>
        <taxon>Asparagales</taxon>
        <taxon>Orchidaceae</taxon>
        <taxon>Apostasioideae</taxon>
        <taxon>Apostasia</taxon>
    </lineage>
</organism>
<evidence type="ECO:0000256" key="1">
    <source>
        <dbReference type="SAM" id="SignalP"/>
    </source>
</evidence>
<keyword evidence="1" id="KW-0732">Signal</keyword>
<accession>A0A2I0AQ68</accession>
<dbReference type="AlphaFoldDB" id="A0A2I0AQ68"/>
<reference evidence="2 3" key="1">
    <citation type="journal article" date="2017" name="Nature">
        <title>The Apostasia genome and the evolution of orchids.</title>
        <authorList>
            <person name="Zhang G.Q."/>
            <person name="Liu K.W."/>
            <person name="Li Z."/>
            <person name="Lohaus R."/>
            <person name="Hsiao Y.Y."/>
            <person name="Niu S.C."/>
            <person name="Wang J.Y."/>
            <person name="Lin Y.C."/>
            <person name="Xu Q."/>
            <person name="Chen L.J."/>
            <person name="Yoshida K."/>
            <person name="Fujiwara S."/>
            <person name="Wang Z.W."/>
            <person name="Zhang Y.Q."/>
            <person name="Mitsuda N."/>
            <person name="Wang M."/>
            <person name="Liu G.H."/>
            <person name="Pecoraro L."/>
            <person name="Huang H.X."/>
            <person name="Xiao X.J."/>
            <person name="Lin M."/>
            <person name="Wu X.Y."/>
            <person name="Wu W.L."/>
            <person name="Chen Y.Y."/>
            <person name="Chang S.B."/>
            <person name="Sakamoto S."/>
            <person name="Ohme-Takagi M."/>
            <person name="Yagi M."/>
            <person name="Zeng S.J."/>
            <person name="Shen C.Y."/>
            <person name="Yeh C.M."/>
            <person name="Luo Y.B."/>
            <person name="Tsai W.C."/>
            <person name="Van de Peer Y."/>
            <person name="Liu Z.J."/>
        </authorList>
    </citation>
    <scope>NUCLEOTIDE SEQUENCE [LARGE SCALE GENOMIC DNA]</scope>
    <source>
        <strain evidence="3">cv. Shenzhen</strain>
        <tissue evidence="2">Stem</tissue>
    </source>
</reference>
<evidence type="ECO:0000313" key="3">
    <source>
        <dbReference type="Proteomes" id="UP000236161"/>
    </source>
</evidence>
<keyword evidence="3" id="KW-1185">Reference proteome</keyword>
<sequence>MEYYCTRRLLTLVIAAAVICGAGQMTTTTAEGEWTKLAGLAANGIAILTADVYNHLEPGQLKYLWALGAEVCYSKPARNGVIYYISFFAYLDQYGALPHGLRVKTMTSLVSANMQILLPNNISRRRAIILTIADFVYLGGFPFNENRHT</sequence>
<feature type="chain" id="PRO_5014159563" evidence="1">
    <location>
        <begin position="25"/>
        <end position="149"/>
    </location>
</feature>
<dbReference type="Proteomes" id="UP000236161">
    <property type="component" value="Unassembled WGS sequence"/>
</dbReference>